<name>A0A090SAN6_9VIBR</name>
<protein>
    <submittedName>
        <fullName evidence="2">Uncharacterized protein</fullName>
    </submittedName>
</protein>
<dbReference type="AlphaFoldDB" id="A0A090SAN6"/>
<keyword evidence="1" id="KW-1133">Transmembrane helix</keyword>
<gene>
    <name evidence="2" type="ORF">JCM19235_5171</name>
</gene>
<evidence type="ECO:0000256" key="1">
    <source>
        <dbReference type="SAM" id="Phobius"/>
    </source>
</evidence>
<organism evidence="2 3">
    <name type="scientific">Vibrio maritimus</name>
    <dbReference type="NCBI Taxonomy" id="990268"/>
    <lineage>
        <taxon>Bacteria</taxon>
        <taxon>Pseudomonadati</taxon>
        <taxon>Pseudomonadota</taxon>
        <taxon>Gammaproteobacteria</taxon>
        <taxon>Vibrionales</taxon>
        <taxon>Vibrionaceae</taxon>
        <taxon>Vibrio</taxon>
    </lineage>
</organism>
<keyword evidence="1" id="KW-0812">Transmembrane</keyword>
<dbReference type="EMBL" id="BBMR01000001">
    <property type="protein sequence ID" value="GAL16622.1"/>
    <property type="molecule type" value="Genomic_DNA"/>
</dbReference>
<accession>A0A090SAN6</accession>
<keyword evidence="1" id="KW-0472">Membrane</keyword>
<keyword evidence="3" id="KW-1185">Reference proteome</keyword>
<sequence length="54" mass="6479">MQQLDEFEDFSFELDECDIEYLGWNDKEWLIELGVFLLILVAALSIAAWRWLQL</sequence>
<evidence type="ECO:0000313" key="3">
    <source>
        <dbReference type="Proteomes" id="UP000029228"/>
    </source>
</evidence>
<proteinExistence type="predicted"/>
<dbReference type="Proteomes" id="UP000029228">
    <property type="component" value="Unassembled WGS sequence"/>
</dbReference>
<reference evidence="2 3" key="1">
    <citation type="submission" date="2014-09" db="EMBL/GenBank/DDBJ databases">
        <title>Vibrio maritimus JCM 19235. (C45) whole genome shotgun sequence.</title>
        <authorList>
            <person name="Sawabe T."/>
            <person name="Meirelles P."/>
            <person name="Nakanishi M."/>
            <person name="Sayaka M."/>
            <person name="Hattori M."/>
            <person name="Ohkuma M."/>
        </authorList>
    </citation>
    <scope>NUCLEOTIDE SEQUENCE [LARGE SCALE GENOMIC DNA]</scope>
    <source>
        <strain evidence="3">JCM19235</strain>
    </source>
</reference>
<evidence type="ECO:0000313" key="2">
    <source>
        <dbReference type="EMBL" id="GAL16622.1"/>
    </source>
</evidence>
<comment type="caution">
    <text evidence="2">The sequence shown here is derived from an EMBL/GenBank/DDBJ whole genome shotgun (WGS) entry which is preliminary data.</text>
</comment>
<feature type="transmembrane region" description="Helical" evidence="1">
    <location>
        <begin position="29"/>
        <end position="52"/>
    </location>
</feature>
<reference evidence="2 3" key="2">
    <citation type="submission" date="2014-09" db="EMBL/GenBank/DDBJ databases">
        <authorList>
            <consortium name="NBRP consortium"/>
            <person name="Sawabe T."/>
            <person name="Meirelles P."/>
            <person name="Nakanishi M."/>
            <person name="Sayaka M."/>
            <person name="Hattori M."/>
            <person name="Ohkuma M."/>
        </authorList>
    </citation>
    <scope>NUCLEOTIDE SEQUENCE [LARGE SCALE GENOMIC DNA]</scope>
    <source>
        <strain evidence="3">JCM19235</strain>
    </source>
</reference>